<protein>
    <recommendedName>
        <fullName evidence="4">Prepilin-type N-terminal cleavage/methylation domain-containing protein</fullName>
    </recommendedName>
</protein>
<name>A0ABP5L587_9ACTN</name>
<organism evidence="2 3">
    <name type="scientific">Nocardioides koreensis</name>
    <dbReference type="NCBI Taxonomy" id="433651"/>
    <lineage>
        <taxon>Bacteria</taxon>
        <taxon>Bacillati</taxon>
        <taxon>Actinomycetota</taxon>
        <taxon>Actinomycetes</taxon>
        <taxon>Propionibacteriales</taxon>
        <taxon>Nocardioidaceae</taxon>
        <taxon>Nocardioides</taxon>
    </lineage>
</organism>
<feature type="transmembrane region" description="Helical" evidence="1">
    <location>
        <begin position="20"/>
        <end position="38"/>
    </location>
</feature>
<gene>
    <name evidence="2" type="ORF">GCM10009844_12790</name>
</gene>
<dbReference type="PROSITE" id="PS00409">
    <property type="entry name" value="PROKAR_NTER_METHYL"/>
    <property type="match status" value="1"/>
</dbReference>
<reference evidence="3" key="1">
    <citation type="journal article" date="2019" name="Int. J. Syst. Evol. Microbiol.">
        <title>The Global Catalogue of Microorganisms (GCM) 10K type strain sequencing project: providing services to taxonomists for standard genome sequencing and annotation.</title>
        <authorList>
            <consortium name="The Broad Institute Genomics Platform"/>
            <consortium name="The Broad Institute Genome Sequencing Center for Infectious Disease"/>
            <person name="Wu L."/>
            <person name="Ma J."/>
        </authorList>
    </citation>
    <scope>NUCLEOTIDE SEQUENCE [LARGE SCALE GENOMIC DNA]</scope>
    <source>
        <strain evidence="3">JCM 16022</strain>
    </source>
</reference>
<dbReference type="Pfam" id="PF07963">
    <property type="entry name" value="N_methyl"/>
    <property type="match status" value="1"/>
</dbReference>
<evidence type="ECO:0000313" key="2">
    <source>
        <dbReference type="EMBL" id="GAA2141997.1"/>
    </source>
</evidence>
<sequence>MIEPSDGAPPDSGMTLVEVLVAMGLFGVLASILLGLGLSTQAVTEDTRDRTGVNEEARIAMERIAREVRQSAGLDSVTLPGTPAGHTSTSFTFWTDFNNDGARTNTASDPEVMTYEWDPDTEELSMTAVTGLATVTRPVLAATVTSFVVEPRSSRWQYDQVGGACSCADGITTWRELDNSAVGNYNSEPDPQELRFADLLFVSMTVEDGNGTQTYSTQIDLRNRS</sequence>
<proteinExistence type="predicted"/>
<evidence type="ECO:0000313" key="3">
    <source>
        <dbReference type="Proteomes" id="UP001501771"/>
    </source>
</evidence>
<dbReference type="NCBIfam" id="TIGR02532">
    <property type="entry name" value="IV_pilin_GFxxxE"/>
    <property type="match status" value="1"/>
</dbReference>
<accession>A0ABP5L587</accession>
<keyword evidence="1" id="KW-0472">Membrane</keyword>
<keyword evidence="3" id="KW-1185">Reference proteome</keyword>
<comment type="caution">
    <text evidence="2">The sequence shown here is derived from an EMBL/GenBank/DDBJ whole genome shotgun (WGS) entry which is preliminary data.</text>
</comment>
<dbReference type="EMBL" id="BAAAQR010000003">
    <property type="protein sequence ID" value="GAA2141997.1"/>
    <property type="molecule type" value="Genomic_DNA"/>
</dbReference>
<dbReference type="Proteomes" id="UP001501771">
    <property type="component" value="Unassembled WGS sequence"/>
</dbReference>
<evidence type="ECO:0008006" key="4">
    <source>
        <dbReference type="Google" id="ProtNLM"/>
    </source>
</evidence>
<dbReference type="InterPro" id="IPR012902">
    <property type="entry name" value="N_methyl_site"/>
</dbReference>
<evidence type="ECO:0000256" key="1">
    <source>
        <dbReference type="SAM" id="Phobius"/>
    </source>
</evidence>
<keyword evidence="1" id="KW-1133">Transmembrane helix</keyword>
<dbReference type="RefSeq" id="WP_344149254.1">
    <property type="nucleotide sequence ID" value="NZ_BAAAQR010000003.1"/>
</dbReference>
<keyword evidence="1" id="KW-0812">Transmembrane</keyword>